<dbReference type="AlphaFoldDB" id="A0ABD0N164"/>
<dbReference type="Proteomes" id="UP001529510">
    <property type="component" value="Unassembled WGS sequence"/>
</dbReference>
<comment type="caution">
    <text evidence="2">The sequence shown here is derived from an EMBL/GenBank/DDBJ whole genome shotgun (WGS) entry which is preliminary data.</text>
</comment>
<feature type="coiled-coil region" evidence="1">
    <location>
        <begin position="111"/>
        <end position="138"/>
    </location>
</feature>
<name>A0ABD0N164_CIRMR</name>
<keyword evidence="3" id="KW-1185">Reference proteome</keyword>
<sequence length="152" mass="17987">VEGAISRARSRWLQDLTSLPEYKSSLQTEKDEWERLQQQHVEEQVSSAVKTVEERWQDTIRTKCAELEQCNRRNGELQEEVLSLSTRFERSCQEQTALVKAELAAARDAWIRDKQEEIEQKQKLQTVLEQNLKQTDKQKDTELQKTLREKEQ</sequence>
<feature type="non-terminal residue" evidence="2">
    <location>
        <position position="152"/>
    </location>
</feature>
<evidence type="ECO:0000256" key="1">
    <source>
        <dbReference type="SAM" id="Coils"/>
    </source>
</evidence>
<protein>
    <submittedName>
        <fullName evidence="2">Uncharacterized protein</fullName>
    </submittedName>
</protein>
<dbReference type="InterPro" id="IPR051235">
    <property type="entry name" value="CEP152/SHC-Transforming"/>
</dbReference>
<proteinExistence type="predicted"/>
<reference evidence="2 3" key="1">
    <citation type="submission" date="2024-05" db="EMBL/GenBank/DDBJ databases">
        <title>Genome sequencing and assembly of Indian major carp, Cirrhinus mrigala (Hamilton, 1822).</title>
        <authorList>
            <person name="Mohindra V."/>
            <person name="Chowdhury L.M."/>
            <person name="Lal K."/>
            <person name="Jena J.K."/>
        </authorList>
    </citation>
    <scope>NUCLEOTIDE SEQUENCE [LARGE SCALE GENOMIC DNA]</scope>
    <source>
        <strain evidence="2">CM1030</strain>
        <tissue evidence="2">Blood</tissue>
    </source>
</reference>
<organism evidence="2 3">
    <name type="scientific">Cirrhinus mrigala</name>
    <name type="common">Mrigala</name>
    <dbReference type="NCBI Taxonomy" id="683832"/>
    <lineage>
        <taxon>Eukaryota</taxon>
        <taxon>Metazoa</taxon>
        <taxon>Chordata</taxon>
        <taxon>Craniata</taxon>
        <taxon>Vertebrata</taxon>
        <taxon>Euteleostomi</taxon>
        <taxon>Actinopterygii</taxon>
        <taxon>Neopterygii</taxon>
        <taxon>Teleostei</taxon>
        <taxon>Ostariophysi</taxon>
        <taxon>Cypriniformes</taxon>
        <taxon>Cyprinidae</taxon>
        <taxon>Labeoninae</taxon>
        <taxon>Labeonini</taxon>
        <taxon>Cirrhinus</taxon>
    </lineage>
</organism>
<evidence type="ECO:0000313" key="3">
    <source>
        <dbReference type="Proteomes" id="UP001529510"/>
    </source>
</evidence>
<dbReference type="PANTHER" id="PTHR10337:SF6">
    <property type="entry name" value="CENTROSOMAL PROTEIN OF 152 KDA"/>
    <property type="match status" value="1"/>
</dbReference>
<feature type="non-terminal residue" evidence="2">
    <location>
        <position position="1"/>
    </location>
</feature>
<dbReference type="PANTHER" id="PTHR10337">
    <property type="entry name" value="SHC TRANSFORMING PROTEIN"/>
    <property type="match status" value="1"/>
</dbReference>
<gene>
    <name evidence="2" type="ORF">M9458_049135</name>
</gene>
<keyword evidence="1" id="KW-0175">Coiled coil</keyword>
<evidence type="ECO:0000313" key="2">
    <source>
        <dbReference type="EMBL" id="KAL0154872.1"/>
    </source>
</evidence>
<accession>A0ABD0N164</accession>
<feature type="coiled-coil region" evidence="1">
    <location>
        <begin position="23"/>
        <end position="87"/>
    </location>
</feature>
<dbReference type="EMBL" id="JAMKFB020000025">
    <property type="protein sequence ID" value="KAL0154872.1"/>
    <property type="molecule type" value="Genomic_DNA"/>
</dbReference>